<name>A0A7W2EIA1_9BURK</name>
<organism evidence="13 14">
    <name type="scientific">Rugamonas fusca</name>
    <dbReference type="NCBI Taxonomy" id="2758568"/>
    <lineage>
        <taxon>Bacteria</taxon>
        <taxon>Pseudomonadati</taxon>
        <taxon>Pseudomonadota</taxon>
        <taxon>Betaproteobacteria</taxon>
        <taxon>Burkholderiales</taxon>
        <taxon>Oxalobacteraceae</taxon>
        <taxon>Telluria group</taxon>
        <taxon>Rugamonas</taxon>
    </lineage>
</organism>
<dbReference type="PIRSF" id="PIRSF001296">
    <property type="entry name" value="K_ATPase_KdpC"/>
    <property type="match status" value="1"/>
</dbReference>
<dbReference type="GO" id="GO:0008556">
    <property type="term" value="F:P-type potassium transmembrane transporter activity"/>
    <property type="evidence" value="ECO:0007669"/>
    <property type="project" value="InterPro"/>
</dbReference>
<reference evidence="13 14" key="1">
    <citation type="submission" date="2020-07" db="EMBL/GenBank/DDBJ databases">
        <title>Novel species isolated from subtropical streams in China.</title>
        <authorList>
            <person name="Lu H."/>
        </authorList>
    </citation>
    <scope>NUCLEOTIDE SEQUENCE [LARGE SCALE GENOMIC DNA]</scope>
    <source>
        <strain evidence="13 14">FT3S</strain>
    </source>
</reference>
<evidence type="ECO:0000256" key="12">
    <source>
        <dbReference type="SAM" id="MobiDB-lite"/>
    </source>
</evidence>
<comment type="subunit">
    <text evidence="11">The system is composed of three essential subunits: KdpA, KdpB and KdpC.</text>
</comment>
<keyword evidence="10 11" id="KW-0472">Membrane</keyword>
<dbReference type="PANTHER" id="PTHR30042">
    <property type="entry name" value="POTASSIUM-TRANSPORTING ATPASE C CHAIN"/>
    <property type="match status" value="1"/>
</dbReference>
<evidence type="ECO:0000256" key="3">
    <source>
        <dbReference type="ARBA" id="ARBA00022538"/>
    </source>
</evidence>
<keyword evidence="1 11" id="KW-0813">Transport</keyword>
<protein>
    <recommendedName>
        <fullName evidence="11">Potassium-transporting ATPase KdpC subunit</fullName>
    </recommendedName>
    <alternativeName>
        <fullName evidence="11">ATP phosphohydrolase [potassium-transporting] C chain</fullName>
    </alternativeName>
    <alternativeName>
        <fullName evidence="11">Potassium-binding and translocating subunit C</fullName>
    </alternativeName>
    <alternativeName>
        <fullName evidence="11">Potassium-translocating ATPase C chain</fullName>
    </alternativeName>
</protein>
<keyword evidence="4 11" id="KW-0812">Transmembrane</keyword>
<evidence type="ECO:0000256" key="10">
    <source>
        <dbReference type="ARBA" id="ARBA00023136"/>
    </source>
</evidence>
<keyword evidence="2 11" id="KW-1003">Cell membrane</keyword>
<gene>
    <name evidence="11 13" type="primary">kdpC</name>
    <name evidence="13" type="ORF">H3H36_13875</name>
</gene>
<sequence length="194" mass="19746">MSSIIRPAVVLFGALTAICGVLYPLAVTGIGAAAFPAQAAGSIVEAGGKPVGSSLIGQAFSSPKYFWSRPSATSPMPNNGAGSSGSNLGPNNPAQTDAVKGRVAALQAADPGNKLPIPVDLVTASGSGLDPEISLAAANYQVHRIAAARQLDTARVQALIEAQRQNQYLGFFGEARVNVLALNLALDAEPGQKR</sequence>
<dbReference type="GO" id="GO:0005886">
    <property type="term" value="C:plasma membrane"/>
    <property type="evidence" value="ECO:0007669"/>
    <property type="project" value="UniProtKB-SubCell"/>
</dbReference>
<comment type="subcellular location">
    <subcellularLocation>
        <location evidence="11">Cell membrane</location>
        <topology evidence="11">Single-pass membrane protein</topology>
    </subcellularLocation>
</comment>
<dbReference type="NCBIfam" id="TIGR00681">
    <property type="entry name" value="kdpC"/>
    <property type="match status" value="1"/>
</dbReference>
<feature type="compositionally biased region" description="Low complexity" evidence="12">
    <location>
        <begin position="74"/>
        <end position="93"/>
    </location>
</feature>
<keyword evidence="7 11" id="KW-0630">Potassium</keyword>
<dbReference type="PANTHER" id="PTHR30042:SF2">
    <property type="entry name" value="POTASSIUM-TRANSPORTING ATPASE KDPC SUBUNIT"/>
    <property type="match status" value="1"/>
</dbReference>
<evidence type="ECO:0000256" key="9">
    <source>
        <dbReference type="ARBA" id="ARBA00023065"/>
    </source>
</evidence>
<evidence type="ECO:0000313" key="13">
    <source>
        <dbReference type="EMBL" id="MBA5606442.1"/>
    </source>
</evidence>
<comment type="caution">
    <text evidence="13">The sequence shown here is derived from an EMBL/GenBank/DDBJ whole genome shotgun (WGS) entry which is preliminary data.</text>
</comment>
<keyword evidence="6 11" id="KW-0067">ATP-binding</keyword>
<evidence type="ECO:0000256" key="2">
    <source>
        <dbReference type="ARBA" id="ARBA00022475"/>
    </source>
</evidence>
<comment type="function">
    <text evidence="11">Part of the high-affinity ATP-driven potassium transport (or Kdp) system, which catalyzes the hydrolysis of ATP coupled with the electrogenic transport of potassium into the cytoplasm. This subunit acts as a catalytic chaperone that increases the ATP-binding affinity of the ATP-hydrolyzing subunit KdpB by the formation of a transient KdpB/KdpC/ATP ternary complex.</text>
</comment>
<evidence type="ECO:0000256" key="4">
    <source>
        <dbReference type="ARBA" id="ARBA00022692"/>
    </source>
</evidence>
<dbReference type="NCBIfam" id="NF001454">
    <property type="entry name" value="PRK00315.1"/>
    <property type="match status" value="1"/>
</dbReference>
<keyword evidence="14" id="KW-1185">Reference proteome</keyword>
<dbReference type="AlphaFoldDB" id="A0A7W2EIA1"/>
<evidence type="ECO:0000256" key="7">
    <source>
        <dbReference type="ARBA" id="ARBA00022958"/>
    </source>
</evidence>
<evidence type="ECO:0000256" key="6">
    <source>
        <dbReference type="ARBA" id="ARBA00022840"/>
    </source>
</evidence>
<evidence type="ECO:0000313" key="14">
    <source>
        <dbReference type="Proteomes" id="UP000566711"/>
    </source>
</evidence>
<dbReference type="EMBL" id="JACEZS010000011">
    <property type="protein sequence ID" value="MBA5606442.1"/>
    <property type="molecule type" value="Genomic_DNA"/>
</dbReference>
<evidence type="ECO:0000256" key="1">
    <source>
        <dbReference type="ARBA" id="ARBA00022448"/>
    </source>
</evidence>
<feature type="region of interest" description="Disordered" evidence="12">
    <location>
        <begin position="71"/>
        <end position="94"/>
    </location>
</feature>
<keyword evidence="8 11" id="KW-1133">Transmembrane helix</keyword>
<dbReference type="Pfam" id="PF02669">
    <property type="entry name" value="KdpC"/>
    <property type="match status" value="1"/>
</dbReference>
<dbReference type="InterPro" id="IPR003820">
    <property type="entry name" value="KdpC"/>
</dbReference>
<dbReference type="Proteomes" id="UP000566711">
    <property type="component" value="Unassembled WGS sequence"/>
</dbReference>
<keyword evidence="9 11" id="KW-0406">Ion transport</keyword>
<evidence type="ECO:0000256" key="8">
    <source>
        <dbReference type="ARBA" id="ARBA00022989"/>
    </source>
</evidence>
<dbReference type="RefSeq" id="WP_182218544.1">
    <property type="nucleotide sequence ID" value="NZ_JACEZS010000011.1"/>
</dbReference>
<dbReference type="GO" id="GO:0005524">
    <property type="term" value="F:ATP binding"/>
    <property type="evidence" value="ECO:0007669"/>
    <property type="project" value="UniProtKB-UniRule"/>
</dbReference>
<comment type="similarity">
    <text evidence="11">Belongs to the KdpC family.</text>
</comment>
<evidence type="ECO:0000256" key="11">
    <source>
        <dbReference type="HAMAP-Rule" id="MF_00276"/>
    </source>
</evidence>
<proteinExistence type="inferred from homology"/>
<dbReference type="HAMAP" id="MF_00276">
    <property type="entry name" value="KdpC"/>
    <property type="match status" value="1"/>
</dbReference>
<evidence type="ECO:0000256" key="5">
    <source>
        <dbReference type="ARBA" id="ARBA00022741"/>
    </source>
</evidence>
<keyword evidence="5 11" id="KW-0547">Nucleotide-binding</keyword>
<accession>A0A7W2EIA1</accession>
<keyword evidence="3 11" id="KW-0633">Potassium transport</keyword>